<name>A0ABN0J2C5_9LEPT</name>
<evidence type="ECO:0000313" key="2">
    <source>
        <dbReference type="EMBL" id="EMN01066.1"/>
    </source>
</evidence>
<reference evidence="2 3" key="1">
    <citation type="submission" date="2013-01" db="EMBL/GenBank/DDBJ databases">
        <authorList>
            <person name="Harkins D.M."/>
            <person name="Durkin A.S."/>
            <person name="Brinkac L.M."/>
            <person name="Haft D.H."/>
            <person name="Selengut J.D."/>
            <person name="Sanka R."/>
            <person name="DePew J."/>
            <person name="Purushe J."/>
            <person name="Whelen A.C."/>
            <person name="Vinetz J.M."/>
            <person name="Sutton G.G."/>
            <person name="Nierman W.C."/>
            <person name="Fouts D.E."/>
        </authorList>
    </citation>
    <scope>NUCLEOTIDE SEQUENCE [LARGE SCALE GENOMIC DNA]</scope>
    <source>
        <strain evidence="2 3">2007001578</strain>
    </source>
</reference>
<protein>
    <submittedName>
        <fullName evidence="2">Tetratricopeptide repeat protein</fullName>
    </submittedName>
</protein>
<keyword evidence="1" id="KW-0802">TPR repeat</keyword>
<dbReference type="PANTHER" id="PTHR44366">
    <property type="entry name" value="UDP-N-ACETYLGLUCOSAMINE--PEPTIDE N-ACETYLGLUCOSAMINYLTRANSFERASE 110 KDA SUBUNIT"/>
    <property type="match status" value="1"/>
</dbReference>
<dbReference type="PROSITE" id="PS50005">
    <property type="entry name" value="TPR"/>
    <property type="match status" value="5"/>
</dbReference>
<proteinExistence type="predicted"/>
<evidence type="ECO:0000256" key="1">
    <source>
        <dbReference type="PROSITE-ProRule" id="PRU00339"/>
    </source>
</evidence>
<dbReference type="InterPro" id="IPR011990">
    <property type="entry name" value="TPR-like_helical_dom_sf"/>
</dbReference>
<feature type="repeat" description="TPR" evidence="1">
    <location>
        <begin position="269"/>
        <end position="302"/>
    </location>
</feature>
<dbReference type="SUPFAM" id="SSF48452">
    <property type="entry name" value="TPR-like"/>
    <property type="match status" value="1"/>
</dbReference>
<dbReference type="PANTHER" id="PTHR44366:SF1">
    <property type="entry name" value="UDP-N-ACETYLGLUCOSAMINE--PEPTIDE N-ACETYLGLUCOSAMINYLTRANSFERASE 110 KDA SUBUNIT"/>
    <property type="match status" value="1"/>
</dbReference>
<feature type="repeat" description="TPR" evidence="1">
    <location>
        <begin position="235"/>
        <end position="268"/>
    </location>
</feature>
<dbReference type="InterPro" id="IPR019734">
    <property type="entry name" value="TPR_rpt"/>
</dbReference>
<dbReference type="Gene3D" id="1.25.40.10">
    <property type="entry name" value="Tetratricopeptide repeat domain"/>
    <property type="match status" value="2"/>
</dbReference>
<gene>
    <name evidence="2" type="ORF">LEP1GSC035_2836</name>
</gene>
<accession>A0ABN0J2C5</accession>
<keyword evidence="3" id="KW-1185">Reference proteome</keyword>
<feature type="repeat" description="TPR" evidence="1">
    <location>
        <begin position="167"/>
        <end position="200"/>
    </location>
</feature>
<dbReference type="Pfam" id="PF13414">
    <property type="entry name" value="TPR_11"/>
    <property type="match status" value="1"/>
</dbReference>
<dbReference type="EMBL" id="AHMH02000067">
    <property type="protein sequence ID" value="EMN01066.1"/>
    <property type="molecule type" value="Genomic_DNA"/>
</dbReference>
<dbReference type="PROSITE" id="PS50293">
    <property type="entry name" value="TPR_REGION"/>
    <property type="match status" value="2"/>
</dbReference>
<dbReference type="RefSeq" id="WP_004429079.1">
    <property type="nucleotide sequence ID" value="NZ_AHMH02000067.1"/>
</dbReference>
<sequence>MNYKKNLFVLLFCFGRVLYASPYSDLEISLSEILTQYKLKNFSETLKLMNRVGKLTDSQKLALNYTRAHSYFQLKEYNNALDEFLKLLPDVPYKYEIYNNLGACYFYIGDYKNSLYYFNLSKTENPNYKSAEKNYILLQNAISAKNLEKLEATRENFPDTFLVVSSASADISTGWIYFYLGKSAEAIHLFKNAIKSDPGYSLSYLSLGYLYDSSGNFKSAIRYYKSALKIDPDYPDIWNNLGISYYNDGQIENSISHFEKAIQLNPTFAYPVNNLGFIYIQKDDFSEAKKYFLRSIELKPSEPFLLGETYAGLSICNYDLLEWNKAKENKKRSIELNFNLSKEDYLRKELVWKEKIIDIFLNQIDKNNII</sequence>
<dbReference type="SMART" id="SM00028">
    <property type="entry name" value="TPR"/>
    <property type="match status" value="6"/>
</dbReference>
<feature type="repeat" description="TPR" evidence="1">
    <location>
        <begin position="95"/>
        <end position="128"/>
    </location>
</feature>
<evidence type="ECO:0000313" key="3">
    <source>
        <dbReference type="Proteomes" id="UP000012099"/>
    </source>
</evidence>
<dbReference type="Pfam" id="PF13181">
    <property type="entry name" value="TPR_8"/>
    <property type="match status" value="2"/>
</dbReference>
<dbReference type="Proteomes" id="UP000012099">
    <property type="component" value="Unassembled WGS sequence"/>
</dbReference>
<dbReference type="InterPro" id="IPR037919">
    <property type="entry name" value="OGT"/>
</dbReference>
<comment type="caution">
    <text evidence="2">The sequence shown here is derived from an EMBL/GenBank/DDBJ whole genome shotgun (WGS) entry which is preliminary data.</text>
</comment>
<organism evidence="2 3">
    <name type="scientific">Leptospira noguchii str. 2007001578</name>
    <dbReference type="NCBI Taxonomy" id="1049974"/>
    <lineage>
        <taxon>Bacteria</taxon>
        <taxon>Pseudomonadati</taxon>
        <taxon>Spirochaetota</taxon>
        <taxon>Spirochaetia</taxon>
        <taxon>Leptospirales</taxon>
        <taxon>Leptospiraceae</taxon>
        <taxon>Leptospira</taxon>
    </lineage>
</organism>
<feature type="repeat" description="TPR" evidence="1">
    <location>
        <begin position="201"/>
        <end position="234"/>
    </location>
</feature>